<dbReference type="PANTHER" id="PTHR30173:SF43">
    <property type="entry name" value="ECF RNA POLYMERASE SIGMA FACTOR SIGI-RELATED"/>
    <property type="match status" value="1"/>
</dbReference>
<feature type="domain" description="RNA polymerase sigma-70 region 2" evidence="2">
    <location>
        <begin position="11"/>
        <end position="74"/>
    </location>
</feature>
<dbReference type="SUPFAM" id="SSF54427">
    <property type="entry name" value="NTF2-like"/>
    <property type="match status" value="1"/>
</dbReference>
<dbReference type="PANTHER" id="PTHR30173">
    <property type="entry name" value="SIGMA 19 FACTOR"/>
    <property type="match status" value="1"/>
</dbReference>
<dbReference type="InterPro" id="IPR052704">
    <property type="entry name" value="ECF_Sigma-70_Domain"/>
</dbReference>
<reference evidence="4 5" key="1">
    <citation type="submission" date="2024-02" db="EMBL/GenBank/DDBJ databases">
        <title>Distribution and functional of Brevundimonas-related endobacteria within Verticillium dahliae.</title>
        <authorList>
            <person name="Zeng H."/>
        </authorList>
    </citation>
    <scope>NUCLEOTIDE SEQUENCE [LARGE SCALE GENOMIC DNA]</scope>
    <source>
        <strain evidence="4 5">TRM 44200</strain>
    </source>
</reference>
<dbReference type="InterPro" id="IPR014284">
    <property type="entry name" value="RNA_pol_sigma-70_dom"/>
</dbReference>
<dbReference type="SUPFAM" id="SSF88659">
    <property type="entry name" value="Sigma3 and sigma4 domains of RNA polymerase sigma factors"/>
    <property type="match status" value="1"/>
</dbReference>
<protein>
    <submittedName>
        <fullName evidence="4">Sigma-70 family RNA polymerase sigma factor</fullName>
    </submittedName>
</protein>
<evidence type="ECO:0000313" key="4">
    <source>
        <dbReference type="EMBL" id="WWT54905.1"/>
    </source>
</evidence>
<dbReference type="NCBIfam" id="NF007214">
    <property type="entry name" value="PRK09636.1"/>
    <property type="match status" value="1"/>
</dbReference>
<dbReference type="Gene3D" id="3.10.450.50">
    <property type="match status" value="1"/>
</dbReference>
<dbReference type="InterPro" id="IPR007627">
    <property type="entry name" value="RNA_pol_sigma70_r2"/>
</dbReference>
<accession>A0ABZ2IJ03</accession>
<comment type="subunit">
    <text evidence="1">Interacts transiently with the RNA polymerase catalytic core formed by RpoA, RpoB, RpoC and RpoZ (2 alpha, 1 beta, 1 beta' and 1 omega subunit) to form the RNA polymerase holoenzyme that can initiate transcription.</text>
</comment>
<dbReference type="InterPro" id="IPR013325">
    <property type="entry name" value="RNA_pol_sigma_r2"/>
</dbReference>
<keyword evidence="5" id="KW-1185">Reference proteome</keyword>
<organism evidence="4 5">
    <name type="scientific">Brevundimonas olei</name>
    <dbReference type="NCBI Taxonomy" id="657642"/>
    <lineage>
        <taxon>Bacteria</taxon>
        <taxon>Pseudomonadati</taxon>
        <taxon>Pseudomonadota</taxon>
        <taxon>Alphaproteobacteria</taxon>
        <taxon>Caulobacterales</taxon>
        <taxon>Caulobacteraceae</taxon>
        <taxon>Brevundimonas</taxon>
    </lineage>
</organism>
<dbReference type="Proteomes" id="UP001363460">
    <property type="component" value="Chromosome"/>
</dbReference>
<dbReference type="NCBIfam" id="TIGR02937">
    <property type="entry name" value="sigma70-ECF"/>
    <property type="match status" value="1"/>
</dbReference>
<dbReference type="InterPro" id="IPR013249">
    <property type="entry name" value="RNA_pol_sigma70_r4_t2"/>
</dbReference>
<dbReference type="InterPro" id="IPR032710">
    <property type="entry name" value="NTF2-like_dom_sf"/>
</dbReference>
<proteinExistence type="predicted"/>
<dbReference type="InterPro" id="IPR036388">
    <property type="entry name" value="WH-like_DNA-bd_sf"/>
</dbReference>
<sequence>MSRPDPSTEVFEAHRPRLTRLSYRMLGSLAEAEDVTQEAWLRWSRVDPAEIREPGAWLTRTTTRLALDLLKSARVRRETYVGAWLPEPLITGPEADAEVFADDLTLSLMTAMERLSPLERAAFLLHDVFEVGFDEVATTLERDPASVRQLASRARRHIREARPRYAVEPQEGERIARAFFDAARSGDMAALGALLADEATLKSDGGGKVIAFHNAIQGASKLLRLYAGLHRKYGQEGSEMLRPVWIDGLPGYISLERGRILQTTALTIVDGRVVEVFITRNPDKLARIAALLDGNSPPASA</sequence>
<dbReference type="RefSeq" id="WP_338577299.1">
    <property type="nucleotide sequence ID" value="NZ_CP146369.1"/>
</dbReference>
<name>A0ABZ2IJ03_9CAUL</name>
<feature type="domain" description="RNA polymerase sigma factor 70 region 4 type 2" evidence="3">
    <location>
        <begin position="107"/>
        <end position="158"/>
    </location>
</feature>
<dbReference type="EMBL" id="CP146369">
    <property type="protein sequence ID" value="WWT54905.1"/>
    <property type="molecule type" value="Genomic_DNA"/>
</dbReference>
<dbReference type="Gene3D" id="1.10.10.10">
    <property type="entry name" value="Winged helix-like DNA-binding domain superfamily/Winged helix DNA-binding domain"/>
    <property type="match status" value="1"/>
</dbReference>
<evidence type="ECO:0000256" key="1">
    <source>
        <dbReference type="ARBA" id="ARBA00011344"/>
    </source>
</evidence>
<evidence type="ECO:0000259" key="2">
    <source>
        <dbReference type="Pfam" id="PF04542"/>
    </source>
</evidence>
<dbReference type="Gene3D" id="1.10.1740.10">
    <property type="match status" value="1"/>
</dbReference>
<dbReference type="Pfam" id="PF04542">
    <property type="entry name" value="Sigma70_r2"/>
    <property type="match status" value="1"/>
</dbReference>
<gene>
    <name evidence="4" type="ORF">V8J38_00260</name>
</gene>
<dbReference type="Pfam" id="PF08281">
    <property type="entry name" value="Sigma70_r4_2"/>
    <property type="match status" value="1"/>
</dbReference>
<dbReference type="SUPFAM" id="SSF88946">
    <property type="entry name" value="Sigma2 domain of RNA polymerase sigma factors"/>
    <property type="match status" value="1"/>
</dbReference>
<dbReference type="InterPro" id="IPR013324">
    <property type="entry name" value="RNA_pol_sigma_r3/r4-like"/>
</dbReference>
<evidence type="ECO:0000313" key="5">
    <source>
        <dbReference type="Proteomes" id="UP001363460"/>
    </source>
</evidence>
<evidence type="ECO:0000259" key="3">
    <source>
        <dbReference type="Pfam" id="PF08281"/>
    </source>
</evidence>